<evidence type="ECO:0000256" key="2">
    <source>
        <dbReference type="ARBA" id="ARBA00022691"/>
    </source>
</evidence>
<dbReference type="InterPro" id="IPR050377">
    <property type="entry name" value="Radical_SAM_PqqE_MftC-like"/>
</dbReference>
<dbReference type="PANTHER" id="PTHR11228:SF7">
    <property type="entry name" value="PQQA PEPTIDE CYCLASE"/>
    <property type="match status" value="1"/>
</dbReference>
<dbReference type="Pfam" id="PF04055">
    <property type="entry name" value="Radical_SAM"/>
    <property type="match status" value="1"/>
</dbReference>
<evidence type="ECO:0000259" key="6">
    <source>
        <dbReference type="PROSITE" id="PS51918"/>
    </source>
</evidence>
<evidence type="ECO:0000256" key="5">
    <source>
        <dbReference type="ARBA" id="ARBA00023014"/>
    </source>
</evidence>
<dbReference type="CDD" id="cd21109">
    <property type="entry name" value="SPASM"/>
    <property type="match status" value="1"/>
</dbReference>
<keyword evidence="3" id="KW-0479">Metal-binding</keyword>
<accession>A0A1Y5F7W5</accession>
<dbReference type="GO" id="GO:0051536">
    <property type="term" value="F:iron-sulfur cluster binding"/>
    <property type="evidence" value="ECO:0007669"/>
    <property type="project" value="UniProtKB-KW"/>
</dbReference>
<dbReference type="SFLD" id="SFLDS00029">
    <property type="entry name" value="Radical_SAM"/>
    <property type="match status" value="1"/>
</dbReference>
<organism evidence="7 8">
    <name type="scientific">Halobacteriovorax marinus</name>
    <dbReference type="NCBI Taxonomy" id="97084"/>
    <lineage>
        <taxon>Bacteria</taxon>
        <taxon>Pseudomonadati</taxon>
        <taxon>Bdellovibrionota</taxon>
        <taxon>Bacteriovoracia</taxon>
        <taxon>Bacteriovoracales</taxon>
        <taxon>Halobacteriovoraceae</taxon>
        <taxon>Halobacteriovorax</taxon>
    </lineage>
</organism>
<keyword evidence="4" id="KW-0408">Iron</keyword>
<keyword evidence="5" id="KW-0411">Iron-sulfur</keyword>
<dbReference type="CDD" id="cd01335">
    <property type="entry name" value="Radical_SAM"/>
    <property type="match status" value="1"/>
</dbReference>
<dbReference type="GO" id="GO:0046872">
    <property type="term" value="F:metal ion binding"/>
    <property type="evidence" value="ECO:0007669"/>
    <property type="project" value="UniProtKB-KW"/>
</dbReference>
<evidence type="ECO:0000256" key="3">
    <source>
        <dbReference type="ARBA" id="ARBA00022723"/>
    </source>
</evidence>
<dbReference type="PANTHER" id="PTHR11228">
    <property type="entry name" value="RADICAL SAM DOMAIN PROTEIN"/>
    <property type="match status" value="1"/>
</dbReference>
<evidence type="ECO:0000256" key="4">
    <source>
        <dbReference type="ARBA" id="ARBA00023004"/>
    </source>
</evidence>
<dbReference type="InterPro" id="IPR013785">
    <property type="entry name" value="Aldolase_TIM"/>
</dbReference>
<protein>
    <recommendedName>
        <fullName evidence="6">Radical SAM core domain-containing protein</fullName>
    </recommendedName>
</protein>
<dbReference type="PROSITE" id="PS51918">
    <property type="entry name" value="RADICAL_SAM"/>
    <property type="match status" value="1"/>
</dbReference>
<dbReference type="SUPFAM" id="SSF102114">
    <property type="entry name" value="Radical SAM enzymes"/>
    <property type="match status" value="1"/>
</dbReference>
<dbReference type="Pfam" id="PF13186">
    <property type="entry name" value="SPASM"/>
    <property type="match status" value="1"/>
</dbReference>
<evidence type="ECO:0000313" key="7">
    <source>
        <dbReference type="EMBL" id="OUR93627.1"/>
    </source>
</evidence>
<dbReference type="InterPro" id="IPR023885">
    <property type="entry name" value="4Fe4S-binding_SPASM_dom"/>
</dbReference>
<dbReference type="InterPro" id="IPR058240">
    <property type="entry name" value="rSAM_sf"/>
</dbReference>
<dbReference type="InterPro" id="IPR007197">
    <property type="entry name" value="rSAM"/>
</dbReference>
<comment type="caution">
    <text evidence="7">The sequence shown here is derived from an EMBL/GenBank/DDBJ whole genome shotgun (WGS) entry which is preliminary data.</text>
</comment>
<proteinExistence type="predicted"/>
<reference evidence="8" key="1">
    <citation type="journal article" date="2017" name="Proc. Natl. Acad. Sci. U.S.A.">
        <title>Simulation of Deepwater Horizon oil plume reveals substrate specialization within a complex community of hydrocarbon-degraders.</title>
        <authorList>
            <person name="Hu P."/>
            <person name="Dubinsky E.A."/>
            <person name="Probst A.J."/>
            <person name="Wang J."/>
            <person name="Sieber C.M.K."/>
            <person name="Tom L.M."/>
            <person name="Gardinali P."/>
            <person name="Banfield J.F."/>
            <person name="Atlas R.M."/>
            <person name="Andersen G.L."/>
        </authorList>
    </citation>
    <scope>NUCLEOTIDE SEQUENCE [LARGE SCALE GENOMIC DNA]</scope>
</reference>
<sequence length="371" mass="44030">MSNVYKKKQKLEPEDILKKFKELGLPENFCPVPFSTLIAEPDGRIGSCRLKGAEFEIGNILENNNIFDVWNSDFIQKWREEFLTGNVKICEREIRHRGCNLCSENNKLLDVLDLNVIQDKILKFTANFNGFCNLECQMCHIWQKPNGLYDKIGFWEVAEKDIFPYILEMDFLSGEPFLQKDTFKLIDAIAPINPDCQWLFTTNANYKFTKRLEDYLDKIRIKSIMISIDSFIPERFSKIRKKGDLSLVLETAKKLKEYRDSRESRGLETFPILLGFLTQKDNWQELGDALDYCKQMEFRPHMQYAYEPLEYSLIDWPVEKHREILDWYLEHLSWDQIEMGIRALTPSFDKLEKFDKANYLLKMKEKRENEK</sequence>
<keyword evidence="2" id="KW-0949">S-adenosyl-L-methionine</keyword>
<dbReference type="GO" id="GO:0003824">
    <property type="term" value="F:catalytic activity"/>
    <property type="evidence" value="ECO:0007669"/>
    <property type="project" value="InterPro"/>
</dbReference>
<name>A0A1Y5F7W5_9BACT</name>
<dbReference type="AlphaFoldDB" id="A0A1Y5F7W5"/>
<dbReference type="EMBL" id="MAAO01000015">
    <property type="protein sequence ID" value="OUR93627.1"/>
    <property type="molecule type" value="Genomic_DNA"/>
</dbReference>
<evidence type="ECO:0000313" key="8">
    <source>
        <dbReference type="Proteomes" id="UP000196531"/>
    </source>
</evidence>
<evidence type="ECO:0000256" key="1">
    <source>
        <dbReference type="ARBA" id="ARBA00001966"/>
    </source>
</evidence>
<gene>
    <name evidence="7" type="ORF">A9Q84_19350</name>
</gene>
<dbReference type="Proteomes" id="UP000196531">
    <property type="component" value="Unassembled WGS sequence"/>
</dbReference>
<comment type="cofactor">
    <cofactor evidence="1">
        <name>[4Fe-4S] cluster</name>
        <dbReference type="ChEBI" id="CHEBI:49883"/>
    </cofactor>
</comment>
<feature type="domain" description="Radical SAM core" evidence="6">
    <location>
        <begin position="117"/>
        <end position="347"/>
    </location>
</feature>
<dbReference type="Gene3D" id="3.20.20.70">
    <property type="entry name" value="Aldolase class I"/>
    <property type="match status" value="2"/>
</dbReference>